<feature type="compositionally biased region" description="Basic residues" evidence="2">
    <location>
        <begin position="287"/>
        <end position="302"/>
    </location>
</feature>
<feature type="region of interest" description="Disordered" evidence="2">
    <location>
        <begin position="31"/>
        <end position="97"/>
    </location>
</feature>
<dbReference type="InterPro" id="IPR026768">
    <property type="entry name" value="YPEH2ZP"/>
</dbReference>
<evidence type="ECO:0000313" key="3">
    <source>
        <dbReference type="EMBL" id="KAG5458115.1"/>
    </source>
</evidence>
<dbReference type="OrthoDB" id="2526683at2759"/>
<feature type="region of interest" description="Disordered" evidence="2">
    <location>
        <begin position="134"/>
        <end position="221"/>
    </location>
</feature>
<evidence type="ECO:0000313" key="4">
    <source>
        <dbReference type="Proteomes" id="UP000673691"/>
    </source>
</evidence>
<keyword evidence="4" id="KW-1185">Reference proteome</keyword>
<organism evidence="3 4">
    <name type="scientific">Olpidium bornovanus</name>
    <dbReference type="NCBI Taxonomy" id="278681"/>
    <lineage>
        <taxon>Eukaryota</taxon>
        <taxon>Fungi</taxon>
        <taxon>Fungi incertae sedis</taxon>
        <taxon>Olpidiomycota</taxon>
        <taxon>Olpidiomycotina</taxon>
        <taxon>Olpidiomycetes</taxon>
        <taxon>Olpidiales</taxon>
        <taxon>Olpidiaceae</taxon>
        <taxon>Olpidium</taxon>
    </lineage>
</organism>
<dbReference type="EMBL" id="JAEFCI010008955">
    <property type="protein sequence ID" value="KAG5458115.1"/>
    <property type="molecule type" value="Genomic_DNA"/>
</dbReference>
<feature type="compositionally biased region" description="Gly residues" evidence="2">
    <location>
        <begin position="54"/>
        <end position="64"/>
    </location>
</feature>
<evidence type="ECO:0000256" key="2">
    <source>
        <dbReference type="SAM" id="MobiDB-lite"/>
    </source>
</evidence>
<comment type="caution">
    <text evidence="3">The sequence shown here is derived from an EMBL/GenBank/DDBJ whole genome shotgun (WGS) entry which is preliminary data.</text>
</comment>
<reference evidence="3 4" key="1">
    <citation type="journal article" name="Sci. Rep.">
        <title>Genome-scale phylogenetic analyses confirm Olpidium as the closest living zoosporic fungus to the non-flagellated, terrestrial fungi.</title>
        <authorList>
            <person name="Chang Y."/>
            <person name="Rochon D."/>
            <person name="Sekimoto S."/>
            <person name="Wang Y."/>
            <person name="Chovatia M."/>
            <person name="Sandor L."/>
            <person name="Salamov A."/>
            <person name="Grigoriev I.V."/>
            <person name="Stajich J.E."/>
            <person name="Spatafora J.W."/>
        </authorList>
    </citation>
    <scope>NUCLEOTIDE SEQUENCE [LARGE SCALE GENOMIC DNA]</scope>
    <source>
        <strain evidence="3">S191</strain>
    </source>
</reference>
<sequence>MLPPTVQTRSTWSALISYHPSGQRASAVAMTGQAVGSPVPGSAGHGRQLLSGTASGGGRSGGRGSPPALTINFRARGSAAEHHQQREGGQAGNTSQQFWSDDAGLVRTSAAAAAAVASSGGAAGVLISAAVSAPPQSSGISVSPAAQLHSPRSAPGGPSRRAITQPAGSQTSDGAPSPTPSAAAAGGMRRPDGAAQAGTPDAAAGPAHSQAPAARNSSNSMHPQFRSKAVCKLTCVACEATVCSRGMKAILLADTRVELYSTDTPPIGYARASAAACDVRANENLSKQKKKKKKKKSSKKCPKGGNVS</sequence>
<feature type="region of interest" description="Disordered" evidence="2">
    <location>
        <begin position="283"/>
        <end position="308"/>
    </location>
</feature>
<dbReference type="PANTHER" id="PTHR31841">
    <property type="entry name" value="PROTEIN FAM72A-RELATED"/>
    <property type="match status" value="1"/>
</dbReference>
<name>A0A8H7ZS02_9FUNG</name>
<dbReference type="Pfam" id="PF14976">
    <property type="entry name" value="YPEH2ZP"/>
    <property type="match status" value="1"/>
</dbReference>
<dbReference type="PANTHER" id="PTHR31841:SF1">
    <property type="entry name" value="PROTEIN FAM72A-RELATED"/>
    <property type="match status" value="1"/>
</dbReference>
<proteinExistence type="inferred from homology"/>
<comment type="similarity">
    <text evidence="1">Belongs to the FAM72 family.</text>
</comment>
<evidence type="ECO:0000256" key="1">
    <source>
        <dbReference type="ARBA" id="ARBA00006888"/>
    </source>
</evidence>
<dbReference type="Proteomes" id="UP000673691">
    <property type="component" value="Unassembled WGS sequence"/>
</dbReference>
<gene>
    <name evidence="3" type="ORF">BJ554DRAFT_1727</name>
</gene>
<protein>
    <submittedName>
        <fullName evidence="3">Uncharacterized protein</fullName>
    </submittedName>
</protein>
<accession>A0A8H7ZS02</accession>
<dbReference type="AlphaFoldDB" id="A0A8H7ZS02"/>
<dbReference type="GO" id="GO:0005829">
    <property type="term" value="C:cytosol"/>
    <property type="evidence" value="ECO:0007669"/>
    <property type="project" value="TreeGrafter"/>
</dbReference>
<feature type="compositionally biased region" description="Low complexity" evidence="2">
    <location>
        <begin position="171"/>
        <end position="214"/>
    </location>
</feature>